<evidence type="ECO:0000256" key="6">
    <source>
        <dbReference type="ARBA" id="ARBA00023136"/>
    </source>
</evidence>
<sequence length="264" mass="28014">MGLTALNTVLIESLGEHAVPATLGMARLLACFAWLPYLSSGAVHSRMVRVVLSLVVLIGLWPVTETVQRPADMTALAMAALREAMVGTILGLMLALPYHVFHAVGSMIDTQRGAGVGAMLDPLTGVEATEMANLLQMMSAVVFLVAGGLVPLLEAIQGSYALLPMGTGFLPELSSIHSFVDVVFSSAIRMAAPVLLLLLLVEILLGVVSRFAQQLNAFSVSLAVKSVLAFAAMLVYLMLAMTEQVPALWRQYPVLRAFLPGVGQ</sequence>
<name>A0A8X8FMB2_9GAMM</name>
<evidence type="ECO:0000256" key="7">
    <source>
        <dbReference type="RuleBase" id="RU362072"/>
    </source>
</evidence>
<accession>A0A8X8FMB2</accession>
<feature type="transmembrane region" description="Helical" evidence="7">
    <location>
        <begin position="217"/>
        <end position="239"/>
    </location>
</feature>
<feature type="transmembrane region" description="Helical" evidence="7">
    <location>
        <begin position="141"/>
        <end position="163"/>
    </location>
</feature>
<reference evidence="8 9" key="1">
    <citation type="submission" date="2020-08" db="EMBL/GenBank/DDBJ databases">
        <title>A Genomic Blueprint of the Chicken Gut Microbiome.</title>
        <authorList>
            <person name="Gilroy R."/>
            <person name="Ravi A."/>
            <person name="Getino M."/>
            <person name="Pursley I."/>
            <person name="Horton D.L."/>
            <person name="Alikhan N.-F."/>
            <person name="Baker D."/>
            <person name="Gharbi K."/>
            <person name="Hall N."/>
            <person name="Watson M."/>
            <person name="Adriaenssens E.M."/>
            <person name="Foster-Nyarko E."/>
            <person name="Jarju S."/>
            <person name="Secka A."/>
            <person name="Antonio M."/>
            <person name="Oren A."/>
            <person name="Chaudhuri R."/>
            <person name="La Ragione R.M."/>
            <person name="Hildebrand F."/>
            <person name="Pallen M.J."/>
        </authorList>
    </citation>
    <scope>NUCLEOTIDE SEQUENCE [LARGE SCALE GENOMIC DNA]</scope>
    <source>
        <strain evidence="8 9">Sa5BUN4</strain>
    </source>
</reference>
<dbReference type="GO" id="GO:0005886">
    <property type="term" value="C:plasma membrane"/>
    <property type="evidence" value="ECO:0007669"/>
    <property type="project" value="UniProtKB-SubCell"/>
</dbReference>
<keyword evidence="9" id="KW-1185">Reference proteome</keyword>
<dbReference type="GO" id="GO:0006605">
    <property type="term" value="P:protein targeting"/>
    <property type="evidence" value="ECO:0007669"/>
    <property type="project" value="UniProtKB-UniRule"/>
</dbReference>
<dbReference type="Pfam" id="PF01311">
    <property type="entry name" value="Bac_export_1"/>
    <property type="match status" value="1"/>
</dbReference>
<evidence type="ECO:0000256" key="4">
    <source>
        <dbReference type="ARBA" id="ARBA00022692"/>
    </source>
</evidence>
<protein>
    <submittedName>
        <fullName evidence="8">Type III secretion system export apparatus subunit SctT</fullName>
    </submittedName>
</protein>
<dbReference type="PRINTS" id="PR00953">
    <property type="entry name" value="TYPE3IMRPROT"/>
</dbReference>
<dbReference type="PANTHER" id="PTHR30065">
    <property type="entry name" value="FLAGELLAR BIOSYNTHETIC PROTEIN FLIR"/>
    <property type="match status" value="1"/>
</dbReference>
<evidence type="ECO:0000313" key="8">
    <source>
        <dbReference type="EMBL" id="MBD7954553.1"/>
    </source>
</evidence>
<feature type="transmembrane region" description="Helical" evidence="7">
    <location>
        <begin position="183"/>
        <end position="205"/>
    </location>
</feature>
<dbReference type="Proteomes" id="UP000636938">
    <property type="component" value="Unassembled WGS sequence"/>
</dbReference>
<keyword evidence="3 7" id="KW-1003">Cell membrane</keyword>
<dbReference type="NCBIfam" id="TIGR01401">
    <property type="entry name" value="fliR_like_III"/>
    <property type="match status" value="1"/>
</dbReference>
<comment type="caution">
    <text evidence="8">The sequence shown here is derived from an EMBL/GenBank/DDBJ whole genome shotgun (WGS) entry which is preliminary data.</text>
</comment>
<keyword evidence="4 7" id="KW-0812">Transmembrane</keyword>
<comment type="similarity">
    <text evidence="2 7">Belongs to the FliR/MopE/SpaR family.</text>
</comment>
<feature type="transmembrane region" description="Helical" evidence="7">
    <location>
        <begin position="84"/>
        <end position="104"/>
    </location>
</feature>
<feature type="transmembrane region" description="Helical" evidence="7">
    <location>
        <begin position="47"/>
        <end position="64"/>
    </location>
</feature>
<keyword evidence="5 7" id="KW-1133">Transmembrane helix</keyword>
<proteinExistence type="inferred from homology"/>
<dbReference type="InterPro" id="IPR002010">
    <property type="entry name" value="T3SS_IM_R"/>
</dbReference>
<dbReference type="EMBL" id="JACSQS010000009">
    <property type="protein sequence ID" value="MBD7954553.1"/>
    <property type="molecule type" value="Genomic_DNA"/>
</dbReference>
<organism evidence="8 9">
    <name type="scientific">Stenotrophomonas lacuserhaii</name>
    <dbReference type="NCBI Taxonomy" id="2760084"/>
    <lineage>
        <taxon>Bacteria</taxon>
        <taxon>Pseudomonadati</taxon>
        <taxon>Pseudomonadota</taxon>
        <taxon>Gammaproteobacteria</taxon>
        <taxon>Lysobacterales</taxon>
        <taxon>Lysobacteraceae</taxon>
        <taxon>Stenotrophomonas</taxon>
    </lineage>
</organism>
<dbReference type="AlphaFoldDB" id="A0A8X8FMB2"/>
<feature type="transmembrane region" description="Helical" evidence="7">
    <location>
        <begin position="17"/>
        <end position="35"/>
    </location>
</feature>
<gene>
    <name evidence="8" type="primary">sctT</name>
    <name evidence="8" type="ORF">H9654_10120</name>
</gene>
<keyword evidence="6 7" id="KW-0472">Membrane</keyword>
<evidence type="ECO:0000256" key="3">
    <source>
        <dbReference type="ARBA" id="ARBA00022475"/>
    </source>
</evidence>
<evidence type="ECO:0000256" key="1">
    <source>
        <dbReference type="ARBA" id="ARBA00004651"/>
    </source>
</evidence>
<dbReference type="PANTHER" id="PTHR30065:SF1">
    <property type="entry name" value="SURFACE PRESENTATION OF ANTIGENS PROTEIN SPAR"/>
    <property type="match status" value="1"/>
</dbReference>
<evidence type="ECO:0000256" key="2">
    <source>
        <dbReference type="ARBA" id="ARBA00009772"/>
    </source>
</evidence>
<comment type="subcellular location">
    <subcellularLocation>
        <location evidence="1 7">Cell membrane</location>
        <topology evidence="1 7">Multi-pass membrane protein</topology>
    </subcellularLocation>
</comment>
<dbReference type="InterPro" id="IPR006304">
    <property type="entry name" value="T3SS_SpaR/YscT"/>
</dbReference>
<evidence type="ECO:0000313" key="9">
    <source>
        <dbReference type="Proteomes" id="UP000636938"/>
    </source>
</evidence>
<evidence type="ECO:0000256" key="5">
    <source>
        <dbReference type="ARBA" id="ARBA00022989"/>
    </source>
</evidence>
<dbReference type="RefSeq" id="WP_191770723.1">
    <property type="nucleotide sequence ID" value="NZ_JACSQS010000009.1"/>
</dbReference>